<evidence type="ECO:0000313" key="2">
    <source>
        <dbReference type="EMBL" id="PKC67510.1"/>
    </source>
</evidence>
<proteinExistence type="predicted"/>
<reference evidence="2 3" key="1">
    <citation type="submission" date="2017-10" db="EMBL/GenBank/DDBJ databases">
        <title>Extensive intraspecific genome diversity in a model arbuscular mycorrhizal fungus.</title>
        <authorList>
            <person name="Chen E.C.H."/>
            <person name="Morin E."/>
            <person name="Baudet D."/>
            <person name="Noel J."/>
            <person name="Ndikumana S."/>
            <person name="Charron P."/>
            <person name="St-Onge C."/>
            <person name="Giorgi J."/>
            <person name="Grigoriev I.V."/>
            <person name="Roux C."/>
            <person name="Martin F.M."/>
            <person name="Corradi N."/>
        </authorList>
    </citation>
    <scope>NUCLEOTIDE SEQUENCE [LARGE SCALE GENOMIC DNA]</scope>
    <source>
        <strain evidence="2 3">A1</strain>
    </source>
</reference>
<comment type="caution">
    <text evidence="2">The sequence shown here is derived from an EMBL/GenBank/DDBJ whole genome shotgun (WGS) entry which is preliminary data.</text>
</comment>
<evidence type="ECO:0000256" key="1">
    <source>
        <dbReference type="SAM" id="Phobius"/>
    </source>
</evidence>
<evidence type="ECO:0000313" key="3">
    <source>
        <dbReference type="Proteomes" id="UP000232688"/>
    </source>
</evidence>
<reference evidence="2 3" key="2">
    <citation type="submission" date="2017-10" db="EMBL/GenBank/DDBJ databases">
        <title>Genome analyses suggest a sexual origin of heterokaryosis in a supposedly ancient asexual fungus.</title>
        <authorList>
            <person name="Corradi N."/>
            <person name="Sedzielewska K."/>
            <person name="Noel J."/>
            <person name="Charron P."/>
            <person name="Farinelli L."/>
            <person name="Marton T."/>
            <person name="Kruger M."/>
            <person name="Pelin A."/>
            <person name="Brachmann A."/>
            <person name="Corradi N."/>
        </authorList>
    </citation>
    <scope>NUCLEOTIDE SEQUENCE [LARGE SCALE GENOMIC DNA]</scope>
    <source>
        <strain evidence="2 3">A1</strain>
    </source>
</reference>
<gene>
    <name evidence="2" type="ORF">RhiirA1_458318</name>
</gene>
<feature type="transmembrane region" description="Helical" evidence="1">
    <location>
        <begin position="99"/>
        <end position="116"/>
    </location>
</feature>
<feature type="transmembrane region" description="Helical" evidence="1">
    <location>
        <begin position="58"/>
        <end position="78"/>
    </location>
</feature>
<dbReference type="EMBL" id="LLXH01000387">
    <property type="protein sequence ID" value="PKC67510.1"/>
    <property type="molecule type" value="Genomic_DNA"/>
</dbReference>
<name>A0A2N0RW20_9GLOM</name>
<keyword evidence="1" id="KW-1133">Transmembrane helix</keyword>
<dbReference type="Proteomes" id="UP000232688">
    <property type="component" value="Unassembled WGS sequence"/>
</dbReference>
<dbReference type="VEuPathDB" id="FungiDB:RhiirA1_458318"/>
<sequence length="137" mass="16670">MKERRYDLYGDVIKCRLCLEENEDDDYMIYCKQFSDKWITITNNTEDIQQLLIWNRNFFTHTINVNLNLLISHIHLMIRSFFLKKKYRELKIIVKTKRIALTIAALFLEVFVNKFYNIIWQPCCKVIAEWEHTKDKG</sequence>
<dbReference type="AlphaFoldDB" id="A0A2N0RW20"/>
<accession>A0A2N0RW20</accession>
<protein>
    <submittedName>
        <fullName evidence="2">Uncharacterized protein</fullName>
    </submittedName>
</protein>
<keyword evidence="1" id="KW-0812">Transmembrane</keyword>
<organism evidence="2 3">
    <name type="scientific">Rhizophagus irregularis</name>
    <dbReference type="NCBI Taxonomy" id="588596"/>
    <lineage>
        <taxon>Eukaryota</taxon>
        <taxon>Fungi</taxon>
        <taxon>Fungi incertae sedis</taxon>
        <taxon>Mucoromycota</taxon>
        <taxon>Glomeromycotina</taxon>
        <taxon>Glomeromycetes</taxon>
        <taxon>Glomerales</taxon>
        <taxon>Glomeraceae</taxon>
        <taxon>Rhizophagus</taxon>
    </lineage>
</organism>
<keyword evidence="1" id="KW-0472">Membrane</keyword>